<organism evidence="1 2">
    <name type="scientific">Paenirhodobacter populi</name>
    <dbReference type="NCBI Taxonomy" id="2306993"/>
    <lineage>
        <taxon>Bacteria</taxon>
        <taxon>Pseudomonadati</taxon>
        <taxon>Pseudomonadota</taxon>
        <taxon>Alphaproteobacteria</taxon>
        <taxon>Rhodobacterales</taxon>
        <taxon>Rhodobacter group</taxon>
        <taxon>Paenirhodobacter</taxon>
    </lineage>
</organism>
<reference evidence="1 2" key="1">
    <citation type="submission" date="2019-01" db="EMBL/GenBank/DDBJ databases">
        <title>Sinorhodobacter populi sp. nov. isolated from the symptomatic bark tissue of Populus euramericana canker.</title>
        <authorList>
            <person name="Xu G."/>
        </authorList>
    </citation>
    <scope>NUCLEOTIDE SEQUENCE [LARGE SCALE GENOMIC DNA]</scope>
    <source>
        <strain evidence="1 2">D19-10-3-21</strain>
    </source>
</reference>
<protein>
    <submittedName>
        <fullName evidence="1">Uncharacterized protein</fullName>
    </submittedName>
</protein>
<proteinExistence type="predicted"/>
<reference evidence="1 2" key="2">
    <citation type="submission" date="2019-01" db="EMBL/GenBank/DDBJ databases">
        <authorList>
            <person name="Li Y."/>
        </authorList>
    </citation>
    <scope>NUCLEOTIDE SEQUENCE [LARGE SCALE GENOMIC DNA]</scope>
    <source>
        <strain evidence="1 2">D19-10-3-21</strain>
    </source>
</reference>
<dbReference type="EMBL" id="SAUX01000011">
    <property type="protein sequence ID" value="RWR29473.1"/>
    <property type="molecule type" value="Genomic_DNA"/>
</dbReference>
<dbReference type="Proteomes" id="UP000285295">
    <property type="component" value="Unassembled WGS sequence"/>
</dbReference>
<dbReference type="AlphaFoldDB" id="A0A443K9Z5"/>
<comment type="caution">
    <text evidence="1">The sequence shown here is derived from an EMBL/GenBank/DDBJ whole genome shotgun (WGS) entry which is preliminary data.</text>
</comment>
<name>A0A443K9Z5_9RHOB</name>
<evidence type="ECO:0000313" key="2">
    <source>
        <dbReference type="Proteomes" id="UP000285295"/>
    </source>
</evidence>
<evidence type="ECO:0000313" key="1">
    <source>
        <dbReference type="EMBL" id="RWR29473.1"/>
    </source>
</evidence>
<dbReference type="RefSeq" id="WP_128237365.1">
    <property type="nucleotide sequence ID" value="NZ_SAUX01000011.1"/>
</dbReference>
<sequence length="65" mass="6903">MSALRAELENLHADAVILDGLCGMAVAICCETPERDLSSLLMAMEQIASRISNGLDDENLPKGGE</sequence>
<gene>
    <name evidence="1" type="ORF">D2T31_10860</name>
</gene>
<accession>A0A443K9Z5</accession>